<evidence type="ECO:0000256" key="2">
    <source>
        <dbReference type="ARBA" id="ARBA00022759"/>
    </source>
</evidence>
<dbReference type="EMBL" id="FPCH01000002">
    <property type="protein sequence ID" value="SFV33972.1"/>
    <property type="molecule type" value="Genomic_DNA"/>
</dbReference>
<proteinExistence type="predicted"/>
<keyword evidence="3" id="KW-0378">Hydrolase</keyword>
<keyword evidence="1" id="KW-0540">Nuclease</keyword>
<dbReference type="GO" id="GO:0003677">
    <property type="term" value="F:DNA binding"/>
    <property type="evidence" value="ECO:0007669"/>
    <property type="project" value="InterPro"/>
</dbReference>
<dbReference type="Gene3D" id="3.40.600.10">
    <property type="entry name" value="DNA mismatch repair MutH/Restriction endonuclease, type II"/>
    <property type="match status" value="1"/>
</dbReference>
<name>A0A1I7NH41_9HYPH</name>
<dbReference type="InterPro" id="IPR011335">
    <property type="entry name" value="Restrct_endonuc-II-like"/>
</dbReference>
<dbReference type="GO" id="GO:0009307">
    <property type="term" value="P:DNA restriction-modification system"/>
    <property type="evidence" value="ECO:0007669"/>
    <property type="project" value="InterPro"/>
</dbReference>
<accession>A0A1I7NH41</accession>
<evidence type="ECO:0000313" key="6">
    <source>
        <dbReference type="Proteomes" id="UP000199423"/>
    </source>
</evidence>
<dbReference type="Proteomes" id="UP000199423">
    <property type="component" value="Unassembled WGS sequence"/>
</dbReference>
<keyword evidence="6" id="KW-1185">Reference proteome</keyword>
<dbReference type="Gene3D" id="1.10.10.10">
    <property type="entry name" value="Winged helix-like DNA-binding domain superfamily/Winged helix DNA-binding domain"/>
    <property type="match status" value="1"/>
</dbReference>
<evidence type="ECO:0000313" key="5">
    <source>
        <dbReference type="EMBL" id="SFV33972.1"/>
    </source>
</evidence>
<dbReference type="Pfam" id="PF09126">
    <property type="entry name" value="NaeI"/>
    <property type="match status" value="1"/>
</dbReference>
<dbReference type="OrthoDB" id="9179812at2"/>
<dbReference type="RefSeq" id="WP_092867686.1">
    <property type="nucleotide sequence ID" value="NZ_FPCH01000002.1"/>
</dbReference>
<evidence type="ECO:0000259" key="4">
    <source>
        <dbReference type="Pfam" id="PF09126"/>
    </source>
</evidence>
<dbReference type="CDD" id="cd22338">
    <property type="entry name" value="NaeI-like"/>
    <property type="match status" value="1"/>
</dbReference>
<dbReference type="AlphaFoldDB" id="A0A1I7NH41"/>
<reference evidence="6" key="1">
    <citation type="submission" date="2016-10" db="EMBL/GenBank/DDBJ databases">
        <authorList>
            <person name="Varghese N."/>
            <person name="Submissions S."/>
        </authorList>
    </citation>
    <scope>NUCLEOTIDE SEQUENCE [LARGE SCALE GENOMIC DNA]</scope>
    <source>
        <strain evidence="6">DSM 1565</strain>
    </source>
</reference>
<feature type="domain" description="Type II restriction enzyme NaeI" evidence="4">
    <location>
        <begin position="29"/>
        <end position="261"/>
    </location>
</feature>
<gene>
    <name evidence="5" type="ORF">SAMN04488557_2172</name>
</gene>
<dbReference type="InterPro" id="IPR015210">
    <property type="entry name" value="NaeI"/>
</dbReference>
<keyword evidence="2 5" id="KW-0255">Endonuclease</keyword>
<organism evidence="5 6">
    <name type="scientific">Hyphomicrobium facile</name>
    <dbReference type="NCBI Taxonomy" id="51670"/>
    <lineage>
        <taxon>Bacteria</taxon>
        <taxon>Pseudomonadati</taxon>
        <taxon>Pseudomonadota</taxon>
        <taxon>Alphaproteobacteria</taxon>
        <taxon>Hyphomicrobiales</taxon>
        <taxon>Hyphomicrobiaceae</taxon>
        <taxon>Hyphomicrobium</taxon>
    </lineage>
</organism>
<dbReference type="STRING" id="51670.SAMN04488557_2172"/>
<dbReference type="GO" id="GO:0009036">
    <property type="term" value="F:type II site-specific deoxyribonuclease activity"/>
    <property type="evidence" value="ECO:0007669"/>
    <property type="project" value="InterPro"/>
</dbReference>
<dbReference type="InterPro" id="IPR037057">
    <property type="entry name" value="DNA_rep_MutH/T2_RE_sf"/>
</dbReference>
<evidence type="ECO:0000256" key="1">
    <source>
        <dbReference type="ARBA" id="ARBA00022722"/>
    </source>
</evidence>
<protein>
    <submittedName>
        <fullName evidence="5">Restriction endonuclease NaeI</fullName>
    </submittedName>
</protein>
<evidence type="ECO:0000256" key="3">
    <source>
        <dbReference type="ARBA" id="ARBA00022801"/>
    </source>
</evidence>
<dbReference type="SUPFAM" id="SSF52980">
    <property type="entry name" value="Restriction endonuclease-like"/>
    <property type="match status" value="1"/>
</dbReference>
<dbReference type="InterPro" id="IPR036388">
    <property type="entry name" value="WH-like_DNA-bd_sf"/>
</dbReference>
<sequence>MDEEILNRVEQSILSRIHGLTGLRLAFPELMRRAVDEVIDAPRSGRLTFRELEPTEKTYLGTKIEILVRNLLKLERGVLDLDLDGLDVDIKNTTRGDWMIPREAFGMPCIVISSNEQKALCDFGIVVAHFRYLRPGHNQDKKFALSASGKKQIRWLLKDEPYPKNFFETIDRDLARSMMMPRGGTDRIVQLFTLLQNRPIPRHAILSIAPQKDSMKRVRKNGGARDALTEKGIEILSGQRERSLIADLGLPNCTKDEFLSLTPSPRQRVLIETFRAAQKKK</sequence>